<name>A0ACB9UYJ0_9CETA</name>
<comment type="caution">
    <text evidence="1">The sequence shown here is derived from an EMBL/GenBank/DDBJ whole genome shotgun (WGS) entry which is preliminary data.</text>
</comment>
<sequence>MTLSPAGFSEVSYSENVSVRRGSSMKRLAGTVLGLLFAQVCCVRGLDVEQSPPALSLQEGASHTLRCNFSASVTNVQWYLQNPSGRLIHLFNVPSGTKQDGRLNATTIPTERRSSLHVSSSQTTDSGTYFCAAQHSAPQASAGSTQTLLGFGPSSSHSHTDQPNLITSERKIDKVKVCGSSVAQKVIQDPPYIPSRVGESVTLNCRYETSRSSYSIFWYKHLPSGEMIFLTRDGRYSINSDRSQMNGQQIKHFPEFLLLPEGENFTTYCNSSSLLSSLQSYKQTPGGSPILLMILAKSGEVKTQQRWTGSCVAQKVTQDQSDVSSQVGQSVTLNCRYDTSWSAYYLYWYKQLPSGQMTYVIHQGSEVINAREDRYSVNFKKADKSISLTISALQLEDSAKYFCALCDSQCLKQ</sequence>
<gene>
    <name evidence="1" type="ORF">MJG53_007908</name>
</gene>
<dbReference type="Proteomes" id="UP001057279">
    <property type="component" value="Linkage Group LG07"/>
</dbReference>
<evidence type="ECO:0000313" key="2">
    <source>
        <dbReference type="Proteomes" id="UP001057279"/>
    </source>
</evidence>
<organism evidence="1 2">
    <name type="scientific">Ovis ammon polii x Ovis aries</name>
    <dbReference type="NCBI Taxonomy" id="2918886"/>
    <lineage>
        <taxon>Eukaryota</taxon>
        <taxon>Metazoa</taxon>
        <taxon>Chordata</taxon>
        <taxon>Craniata</taxon>
        <taxon>Vertebrata</taxon>
        <taxon>Euteleostomi</taxon>
        <taxon>Mammalia</taxon>
        <taxon>Eutheria</taxon>
        <taxon>Laurasiatheria</taxon>
        <taxon>Artiodactyla</taxon>
        <taxon>Ruminantia</taxon>
        <taxon>Pecora</taxon>
        <taxon>Bovidae</taxon>
        <taxon>Caprinae</taxon>
        <taxon>Ovis</taxon>
    </lineage>
</organism>
<protein>
    <submittedName>
        <fullName evidence="1">Uncharacterized protein</fullName>
    </submittedName>
</protein>
<keyword evidence="2" id="KW-1185">Reference proteome</keyword>
<evidence type="ECO:0000313" key="1">
    <source>
        <dbReference type="EMBL" id="KAI4582695.1"/>
    </source>
</evidence>
<accession>A0ACB9UYJ0</accession>
<dbReference type="EMBL" id="CM043032">
    <property type="protein sequence ID" value="KAI4582695.1"/>
    <property type="molecule type" value="Genomic_DNA"/>
</dbReference>
<proteinExistence type="predicted"/>
<reference evidence="1" key="1">
    <citation type="submission" date="2022-03" db="EMBL/GenBank/DDBJ databases">
        <title>Genomic analyses of argali, domestic sheep and their hybrids provide insights into chromosomal evolution, heterosis and genetic basis of agronomic traits.</title>
        <authorList>
            <person name="Li M."/>
        </authorList>
    </citation>
    <scope>NUCLEOTIDE SEQUENCE</scope>
    <source>
        <strain evidence="1">F1 hybrid</strain>
    </source>
</reference>